<gene>
    <name evidence="2" type="ORF">RXV79_06075</name>
</gene>
<evidence type="ECO:0000313" key="3">
    <source>
        <dbReference type="Proteomes" id="UP001303946"/>
    </source>
</evidence>
<reference evidence="2 3" key="1">
    <citation type="submission" date="2023-10" db="EMBL/GenBank/DDBJ databases">
        <title>Bacteria for the degradation of biodegradable plastic PBAT(Polybutylene adipate terephthalate).</title>
        <authorList>
            <person name="Weon H.-Y."/>
            <person name="Yeon J."/>
        </authorList>
    </citation>
    <scope>NUCLEOTIDE SEQUENCE [LARGE SCALE GENOMIC DNA]</scope>
    <source>
        <strain evidence="2 3">SBD 7-3</strain>
    </source>
</reference>
<dbReference type="Gene3D" id="2.30.30.320">
    <property type="entry name" value="DUF1653-like domain"/>
    <property type="match status" value="1"/>
</dbReference>
<dbReference type="EMBL" id="CP136336">
    <property type="protein sequence ID" value="WOB09626.1"/>
    <property type="molecule type" value="Genomic_DNA"/>
</dbReference>
<dbReference type="Pfam" id="PF07866">
    <property type="entry name" value="DUF1653"/>
    <property type="match status" value="1"/>
</dbReference>
<accession>A0ABZ0D2C3</accession>
<name>A0ABZ0D2C3_9BURK</name>
<organism evidence="2 3">
    <name type="scientific">Piscinibacter gummiphilus</name>
    <dbReference type="NCBI Taxonomy" id="946333"/>
    <lineage>
        <taxon>Bacteria</taxon>
        <taxon>Pseudomonadati</taxon>
        <taxon>Pseudomonadota</taxon>
        <taxon>Betaproteobacteria</taxon>
        <taxon>Burkholderiales</taxon>
        <taxon>Sphaerotilaceae</taxon>
        <taxon>Piscinibacter</taxon>
    </lineage>
</organism>
<dbReference type="RefSeq" id="WP_316702571.1">
    <property type="nucleotide sequence ID" value="NZ_CP136336.1"/>
</dbReference>
<dbReference type="Proteomes" id="UP001303946">
    <property type="component" value="Chromosome"/>
</dbReference>
<dbReference type="InterPro" id="IPR023387">
    <property type="entry name" value="DUF1653-like_dom"/>
</dbReference>
<protein>
    <submittedName>
        <fullName evidence="2">DUF1653 domain-containing protein</fullName>
    </submittedName>
</protein>
<dbReference type="InterPro" id="IPR037135">
    <property type="entry name" value="DUF1653-like_dom_sf"/>
</dbReference>
<evidence type="ECO:0000313" key="2">
    <source>
        <dbReference type="EMBL" id="WOB09626.1"/>
    </source>
</evidence>
<proteinExistence type="predicted"/>
<feature type="domain" description="DUF1653" evidence="1">
    <location>
        <begin position="16"/>
        <end position="76"/>
    </location>
</feature>
<keyword evidence="3" id="KW-1185">Reference proteome</keyword>
<sequence length="81" mass="9494">MSTDDDLKPLPPTPLGRYRHYKGHEYEVIGVARHSETLEPLVVYRPLYNASGLWVRPHAMFFEDVEIDGLRRPRFQRIADT</sequence>
<evidence type="ECO:0000259" key="1">
    <source>
        <dbReference type="Pfam" id="PF07866"/>
    </source>
</evidence>